<comment type="caution">
    <text evidence="1">The sequence shown here is derived from an EMBL/GenBank/DDBJ whole genome shotgun (WGS) entry which is preliminary data.</text>
</comment>
<accession>A0ACB8UU66</accession>
<gene>
    <name evidence="1" type="ORF">LOY88_004229</name>
</gene>
<reference evidence="1" key="1">
    <citation type="journal article" date="2022" name="bioRxiv">
        <title>Population genetic analysis of Ophidiomyces ophidiicola, the causative agent of snake fungal disease, indicates recent introductions to the USA.</title>
        <authorList>
            <person name="Ladner J.T."/>
            <person name="Palmer J.M."/>
            <person name="Ettinger C.L."/>
            <person name="Stajich J.E."/>
            <person name="Farrell T.M."/>
            <person name="Glorioso B.M."/>
            <person name="Lawson B."/>
            <person name="Price S.J."/>
            <person name="Stengle A.G."/>
            <person name="Grear D.A."/>
            <person name="Lorch J.M."/>
        </authorList>
    </citation>
    <scope>NUCLEOTIDE SEQUENCE</scope>
    <source>
        <strain evidence="1">NWHC 24266-5</strain>
    </source>
</reference>
<name>A0ACB8UU66_9EURO</name>
<sequence length="364" mass="38765">MASTGASSGTSRPGLALDHVLSLAASCLNKDAPNLKTAPEVIALVGHACMTAVGFRLIGLGEEQKIEPASKLPKEWNATTTYSFKYAHEQSSMHYLLKIIQLGNNAVISALALGDDKASSFDVPARDYISLSALPLPPSPDLAAALQFIFISSNRLNDLISLFRINVIQRLAPGLQKEGYEDSFQSASESRDREAARPRTPPRDRDDPAEVYPLRDPLAAPPRRPVPAGDFPPPGFEDEYEINAPPRWLHAGPPYSGERPLNIGERDLYPPGLSPHDPLRPHFGPPRGGGGMHPTFDDPMFGGNGGQAGSFDPQVPPGARYDPVGPSDGRPFGRGLRRPMPGRGNPPTGNGFGGFGGGFGGGII</sequence>
<evidence type="ECO:0000313" key="1">
    <source>
        <dbReference type="EMBL" id="KAI2385278.1"/>
    </source>
</evidence>
<protein>
    <submittedName>
        <fullName evidence="1">Uncharacterized protein</fullName>
    </submittedName>
</protein>
<organism evidence="1">
    <name type="scientific">Ophidiomyces ophidiicola</name>
    <dbReference type="NCBI Taxonomy" id="1387563"/>
    <lineage>
        <taxon>Eukaryota</taxon>
        <taxon>Fungi</taxon>
        <taxon>Dikarya</taxon>
        <taxon>Ascomycota</taxon>
        <taxon>Pezizomycotina</taxon>
        <taxon>Eurotiomycetes</taxon>
        <taxon>Eurotiomycetidae</taxon>
        <taxon>Onygenales</taxon>
        <taxon>Onygenaceae</taxon>
        <taxon>Ophidiomyces</taxon>
    </lineage>
</organism>
<proteinExistence type="predicted"/>
<dbReference type="EMBL" id="JALBCA010000061">
    <property type="protein sequence ID" value="KAI2385278.1"/>
    <property type="molecule type" value="Genomic_DNA"/>
</dbReference>